<dbReference type="PROSITE" id="PS00687">
    <property type="entry name" value="ALDEHYDE_DEHYDR_GLU"/>
    <property type="match status" value="1"/>
</dbReference>
<proteinExistence type="inferred from homology"/>
<dbReference type="InterPro" id="IPR029510">
    <property type="entry name" value="Ald_DH_CS_GLU"/>
</dbReference>
<evidence type="ECO:0000256" key="3">
    <source>
        <dbReference type="PIRNR" id="PIRNR036492"/>
    </source>
</evidence>
<dbReference type="RefSeq" id="WP_349144394.1">
    <property type="nucleotide sequence ID" value="NZ_JBBMFC010000012.1"/>
</dbReference>
<gene>
    <name evidence="7" type="ORF">WMO62_08310</name>
</gene>
<dbReference type="Pfam" id="PF00171">
    <property type="entry name" value="Aldedh"/>
    <property type="match status" value="1"/>
</dbReference>
<name>A0ABV1I0Y6_9FIRM</name>
<dbReference type="EMBL" id="JBBMFC010000012">
    <property type="protein sequence ID" value="MEQ2578841.1"/>
    <property type="molecule type" value="Genomic_DNA"/>
</dbReference>
<dbReference type="PIRSF" id="PIRSF036492">
    <property type="entry name" value="ALDH"/>
    <property type="match status" value="1"/>
</dbReference>
<dbReference type="PROSITE" id="PS00070">
    <property type="entry name" value="ALDEHYDE_DEHYDR_CYS"/>
    <property type="match status" value="1"/>
</dbReference>
<dbReference type="InterPro" id="IPR016161">
    <property type="entry name" value="Ald_DH/histidinol_DH"/>
</dbReference>
<accession>A0ABV1I0Y6</accession>
<dbReference type="Proteomes" id="UP001470288">
    <property type="component" value="Unassembled WGS sequence"/>
</dbReference>
<evidence type="ECO:0000259" key="6">
    <source>
        <dbReference type="Pfam" id="PF00171"/>
    </source>
</evidence>
<protein>
    <recommendedName>
        <fullName evidence="3">Aldehyde dehydrogenase</fullName>
    </recommendedName>
</protein>
<dbReference type="PANTHER" id="PTHR43570:SF16">
    <property type="entry name" value="ALDEHYDE DEHYDROGENASE TYPE III, ISOFORM Q"/>
    <property type="match status" value="1"/>
</dbReference>
<evidence type="ECO:0000256" key="1">
    <source>
        <dbReference type="ARBA" id="ARBA00009986"/>
    </source>
</evidence>
<comment type="caution">
    <text evidence="7">The sequence shown here is derived from an EMBL/GenBank/DDBJ whole genome shotgun (WGS) entry which is preliminary data.</text>
</comment>
<dbReference type="InterPro" id="IPR016162">
    <property type="entry name" value="Ald_DH_N"/>
</dbReference>
<feature type="domain" description="Aldehyde dehydrogenase" evidence="6">
    <location>
        <begin position="20"/>
        <end position="442"/>
    </location>
</feature>
<dbReference type="InterPro" id="IPR012394">
    <property type="entry name" value="Aldehyde_DH_NAD(P)"/>
</dbReference>
<keyword evidence="2 3" id="KW-0560">Oxidoreductase</keyword>
<feature type="active site" evidence="4">
    <location>
        <position position="224"/>
    </location>
</feature>
<dbReference type="InterPro" id="IPR016160">
    <property type="entry name" value="Ald_DH_CS_CYS"/>
</dbReference>
<dbReference type="Gene3D" id="3.40.309.10">
    <property type="entry name" value="Aldehyde Dehydrogenase, Chain A, domain 2"/>
    <property type="match status" value="1"/>
</dbReference>
<dbReference type="PANTHER" id="PTHR43570">
    <property type="entry name" value="ALDEHYDE DEHYDROGENASE"/>
    <property type="match status" value="1"/>
</dbReference>
<evidence type="ECO:0000256" key="5">
    <source>
        <dbReference type="RuleBase" id="RU003345"/>
    </source>
</evidence>
<organism evidence="7 8">
    <name type="scientific">Hominiventricola aquisgranensis</name>
    <dbReference type="NCBI Taxonomy" id="3133164"/>
    <lineage>
        <taxon>Bacteria</taxon>
        <taxon>Bacillati</taxon>
        <taxon>Bacillota</taxon>
        <taxon>Clostridia</taxon>
        <taxon>Lachnospirales</taxon>
        <taxon>Lachnospiraceae</taxon>
        <taxon>Hominiventricola</taxon>
    </lineage>
</organism>
<sequence length="471" mass="52884">MLRDVEMRDGSAGSCGKSKEIVEAQRTYYMEGKTRALSARIDALNRLEQSILTYEQELYQALRSDLGKSRAESYMCEVGLTLSELRYVRRHVKSWSRNRRVHTPLAQFHAASFTVQEPYGVVLIMSPWNYPMLLTLEPLIGALAAGNCCVLKPSAYSPATSAVMAKLIREAFSSDYVTVIEGGRKENEDLLNQKFDYIFFTGGVNVGKLVMEKASAHLTPVTLELGGKSPCIVDHTANIPLTARRLVFGKYLNCGQTCVAPDYVLVEKSVKEKLLTCIKEEIRRMFGEHPLENPDYGKMINQKHFDRVRGLIDPMKLVAGGQVQEDALRIAPTVLADVTAEDPVMQEEIFGPVLPVIPVKDIEEAIRFVQERPKPLALYVFTEDKRTEQQVLTETSYGGGCINDTIIHLATSEMGFGGVGNSGMGSYHGKKSFDLFSHEKSIVKKSTWMDLPMRYQPYTGWKEKLVRMFVR</sequence>
<dbReference type="InterPro" id="IPR015590">
    <property type="entry name" value="Aldehyde_DH_dom"/>
</dbReference>
<comment type="similarity">
    <text evidence="1 3 5">Belongs to the aldehyde dehydrogenase family.</text>
</comment>
<keyword evidence="8" id="KW-1185">Reference proteome</keyword>
<evidence type="ECO:0000313" key="7">
    <source>
        <dbReference type="EMBL" id="MEQ2578841.1"/>
    </source>
</evidence>
<evidence type="ECO:0000256" key="2">
    <source>
        <dbReference type="ARBA" id="ARBA00023002"/>
    </source>
</evidence>
<dbReference type="InterPro" id="IPR016163">
    <property type="entry name" value="Ald_DH_C"/>
</dbReference>
<dbReference type="SUPFAM" id="SSF53720">
    <property type="entry name" value="ALDH-like"/>
    <property type="match status" value="1"/>
</dbReference>
<dbReference type="Gene3D" id="3.40.605.10">
    <property type="entry name" value="Aldehyde Dehydrogenase, Chain A, domain 1"/>
    <property type="match status" value="1"/>
</dbReference>
<evidence type="ECO:0000313" key="8">
    <source>
        <dbReference type="Proteomes" id="UP001470288"/>
    </source>
</evidence>
<dbReference type="CDD" id="cd07136">
    <property type="entry name" value="ALDH_YwdH-P39616"/>
    <property type="match status" value="1"/>
</dbReference>
<evidence type="ECO:0000256" key="4">
    <source>
        <dbReference type="PROSITE-ProRule" id="PRU10007"/>
    </source>
</evidence>
<reference evidence="7 8" key="1">
    <citation type="submission" date="2024-03" db="EMBL/GenBank/DDBJ databases">
        <title>Human intestinal bacterial collection.</title>
        <authorList>
            <person name="Pauvert C."/>
            <person name="Hitch T.C.A."/>
            <person name="Clavel T."/>
        </authorList>
    </citation>
    <scope>NUCLEOTIDE SEQUENCE [LARGE SCALE GENOMIC DNA]</scope>
    <source>
        <strain evidence="7 8">CLA-AA-H78B</strain>
    </source>
</reference>